<accession>A0ACB7VVX6</accession>
<reference evidence="2" key="1">
    <citation type="journal article" date="2022" name="Nat. Commun.">
        <title>Chromosome evolution and the genetic basis of agronomically important traits in greater yam.</title>
        <authorList>
            <person name="Bredeson J.V."/>
            <person name="Lyons J.B."/>
            <person name="Oniyinde I.O."/>
            <person name="Okereke N.R."/>
            <person name="Kolade O."/>
            <person name="Nnabue I."/>
            <person name="Nwadili C.O."/>
            <person name="Hribova E."/>
            <person name="Parker M."/>
            <person name="Nwogha J."/>
            <person name="Shu S."/>
            <person name="Carlson J."/>
            <person name="Kariba R."/>
            <person name="Muthemba S."/>
            <person name="Knop K."/>
            <person name="Barton G.J."/>
            <person name="Sherwood A.V."/>
            <person name="Lopez-Montes A."/>
            <person name="Asiedu R."/>
            <person name="Jamnadass R."/>
            <person name="Muchugi A."/>
            <person name="Goodstein D."/>
            <person name="Egesi C.N."/>
            <person name="Featherston J."/>
            <person name="Asfaw A."/>
            <person name="Simpson G.G."/>
            <person name="Dolezel J."/>
            <person name="Hendre P.S."/>
            <person name="Van Deynze A."/>
            <person name="Kumar P.L."/>
            <person name="Obidiegwu J.E."/>
            <person name="Bhattacharjee R."/>
            <person name="Rokhsar D.S."/>
        </authorList>
    </citation>
    <scope>NUCLEOTIDE SEQUENCE [LARGE SCALE GENOMIC DNA]</scope>
    <source>
        <strain evidence="2">cv. TDa95/00328</strain>
    </source>
</reference>
<dbReference type="Proteomes" id="UP000827976">
    <property type="component" value="Chromosome 6"/>
</dbReference>
<proteinExistence type="predicted"/>
<evidence type="ECO:0000313" key="2">
    <source>
        <dbReference type="Proteomes" id="UP000827976"/>
    </source>
</evidence>
<keyword evidence="2" id="KW-1185">Reference proteome</keyword>
<keyword evidence="1" id="KW-0378">Hydrolase</keyword>
<gene>
    <name evidence="1" type="ORF">IHE45_06G027100</name>
</gene>
<comment type="caution">
    <text evidence="1">The sequence shown here is derived from an EMBL/GenBank/DDBJ whole genome shotgun (WGS) entry which is preliminary data.</text>
</comment>
<dbReference type="EMBL" id="CM037016">
    <property type="protein sequence ID" value="KAH7678947.1"/>
    <property type="molecule type" value="Genomic_DNA"/>
</dbReference>
<organism evidence="1 2">
    <name type="scientific">Dioscorea alata</name>
    <name type="common">Purple yam</name>
    <dbReference type="NCBI Taxonomy" id="55571"/>
    <lineage>
        <taxon>Eukaryota</taxon>
        <taxon>Viridiplantae</taxon>
        <taxon>Streptophyta</taxon>
        <taxon>Embryophyta</taxon>
        <taxon>Tracheophyta</taxon>
        <taxon>Spermatophyta</taxon>
        <taxon>Magnoliopsida</taxon>
        <taxon>Liliopsida</taxon>
        <taxon>Dioscoreales</taxon>
        <taxon>Dioscoreaceae</taxon>
        <taxon>Dioscorea</taxon>
    </lineage>
</organism>
<name>A0ACB7VVX6_DIOAL</name>
<evidence type="ECO:0000313" key="1">
    <source>
        <dbReference type="EMBL" id="KAH7678947.1"/>
    </source>
</evidence>
<protein>
    <submittedName>
        <fullName evidence="1">Alpha/Beta hydrolase fold-containing protein</fullName>
    </submittedName>
</protein>
<sequence>MVSTFVLILGHNSTFLDNVYNSCFCCNYCKPSDISGAFAIKSVTESRLLSQSEGHVDYLEKCRFLPRLNNERPGQFMVKDQED</sequence>